<dbReference type="SMART" id="SM00181">
    <property type="entry name" value="EGF"/>
    <property type="match status" value="6"/>
</dbReference>
<feature type="region of interest" description="Disordered" evidence="6">
    <location>
        <begin position="1154"/>
        <end position="1175"/>
    </location>
</feature>
<gene>
    <name evidence="9" type="ORF">BaRGS_00003989</name>
</gene>
<feature type="domain" description="EGF-like" evidence="8">
    <location>
        <begin position="517"/>
        <end position="553"/>
    </location>
</feature>
<evidence type="ECO:0000256" key="3">
    <source>
        <dbReference type="ARBA" id="ARBA00022737"/>
    </source>
</evidence>
<dbReference type="Pfam" id="PF00008">
    <property type="entry name" value="EGF"/>
    <property type="match status" value="1"/>
</dbReference>
<evidence type="ECO:0000256" key="2">
    <source>
        <dbReference type="ARBA" id="ARBA00022729"/>
    </source>
</evidence>
<feature type="disulfide bond" evidence="5">
    <location>
        <begin position="486"/>
        <end position="503"/>
    </location>
</feature>
<dbReference type="PROSITE" id="PS00022">
    <property type="entry name" value="EGF_1"/>
    <property type="match status" value="5"/>
</dbReference>
<dbReference type="InterPro" id="IPR001881">
    <property type="entry name" value="EGF-like_Ca-bd_dom"/>
</dbReference>
<dbReference type="Gene3D" id="2.10.25.10">
    <property type="entry name" value="Laminin"/>
    <property type="match status" value="5"/>
</dbReference>
<feature type="disulfide bond" evidence="5">
    <location>
        <begin position="581"/>
        <end position="590"/>
    </location>
</feature>
<sequence length="1215" mass="131707">MTGPYGVLCLIAMATLFFGSCNAMDSSYNIPENKRFSGGSMSFEFVEAKYDDDIYKIIANTHDPVIFGNWSTERKRSVPSHAEFQDITDTVTQNIQGRVASVSTRLNFEQEIAHFDLDIDKGYSYMDVHCDGYGWRDISLNIVPQSALHGRSHASEYTMQVKIKPGRRSDTGMPNNSPMALYRPMYRLKLNEVTNISLTPSDKDGDLVRCRKAANVERGRLDWVPNVEVLPNCVVVISAFEQDGFNDSTWGAVAVTLEDYTRRDMEQEGKSVSAFAPTPLSASVVEFMVQALENITVPEFVDPTPASQHVYTVVVTEFQLLSLPDHQMSAQPPVSVTSRAEDRVVKSALEWRTKDSDAGDYLIQAVAIDSDEFESQDRDFKIHVNPLRLKVKEHHDGAEPYFPFFPEPGSVSCPQNSTCSVPIFAEPGLRQNKIMSIEVVNQETNITGVQRTSIEKVNYRGRVVYRTDIRFTSDMIAYDQCSSHPCKNNPTACTDLGVMGVACRCSDGWTGDLCEIDVVDCQPDSCKNGGACVDEHRGFHCECPTGYGGVDCSQVPTGCTTHSCENSGICVEENGQPVCRCPLGYVDVHCQTGKEDIPITTPDNTLTPHVIVPSARPGMKISCEVGASCQIPIYLPGTTGSPPTLIPGITSPGITTSLTAPQTDKVTGFTNTVSSKLTVTPQEPGNHTVCVEIEDNGGFPVRSLTPNAHVFEARPDGSSTCGTDILLAPQNSTEKVCISAGTTGLIVLQVTRATPVRVTMAVIVCPMERLTTPVSVRFPTLDSSVIHPGFSGDDCRKAPAECMTKDCQNGAICVEEDGHAVCKCPMGKVGDTCMDTDKDVPLRPKPDDELNKPHAVVPSPGNGLEITCDVGKTTPPRLTTGPTSPEVTAHVAPIPREAATPPDTLTSRLRMTPTEPGIHHVCVEIHDPEHPNDVDDNICYSIVSTAGTTTTPAPGIDNGQFKNTPEAGSKVHCRTDTPCHIVAQTERPSNGECTPVRSQSIGVYAFGTTEVDATTCSTDILLDPKHITSGQACMKIGFHGEERCYRVDSIDENADPCGANPCVHGLCIPTGPTTHTCACPVPYKGDDCSQIDTCQSERCLNQAGCEDKADGTGFQCHCQPGYEGDDCRHSNEDIPITKPDNTLTVRLWRRDTRSPPTLIPGITSPGVTTSLTPPQTDKVTGFSFTNTVSSKLTVTPQEPGNHTVCVEIEDNRGYI</sequence>
<feature type="domain" description="EGF-like" evidence="8">
    <location>
        <begin position="555"/>
        <end position="591"/>
    </location>
</feature>
<dbReference type="EMBL" id="JACVVK020000013">
    <property type="protein sequence ID" value="KAK7504961.1"/>
    <property type="molecule type" value="Genomic_DNA"/>
</dbReference>
<dbReference type="CDD" id="cd00054">
    <property type="entry name" value="EGF_CA"/>
    <property type="match status" value="4"/>
</dbReference>
<dbReference type="InterPro" id="IPR013032">
    <property type="entry name" value="EGF-like_CS"/>
</dbReference>
<organism evidence="9 10">
    <name type="scientific">Batillaria attramentaria</name>
    <dbReference type="NCBI Taxonomy" id="370345"/>
    <lineage>
        <taxon>Eukaryota</taxon>
        <taxon>Metazoa</taxon>
        <taxon>Spiralia</taxon>
        <taxon>Lophotrochozoa</taxon>
        <taxon>Mollusca</taxon>
        <taxon>Gastropoda</taxon>
        <taxon>Caenogastropoda</taxon>
        <taxon>Sorbeoconcha</taxon>
        <taxon>Cerithioidea</taxon>
        <taxon>Batillariidae</taxon>
        <taxon>Batillaria</taxon>
    </lineage>
</organism>
<feature type="signal peptide" evidence="7">
    <location>
        <begin position="1"/>
        <end position="23"/>
    </location>
</feature>
<comment type="caution">
    <text evidence="9">The sequence shown here is derived from an EMBL/GenBank/DDBJ whole genome shotgun (WGS) entry which is preliminary data.</text>
</comment>
<feature type="disulfide bond" evidence="5">
    <location>
        <begin position="1118"/>
        <end position="1127"/>
    </location>
</feature>
<dbReference type="PROSITE" id="PS50026">
    <property type="entry name" value="EGF_3"/>
    <property type="match status" value="6"/>
</dbReference>
<dbReference type="PROSITE" id="PS00010">
    <property type="entry name" value="ASX_HYDROXYL"/>
    <property type="match status" value="1"/>
</dbReference>
<feature type="chain" id="PRO_5044816696" description="EGF-like domain-containing protein" evidence="7">
    <location>
        <begin position="24"/>
        <end position="1215"/>
    </location>
</feature>
<dbReference type="AlphaFoldDB" id="A0ABD0M0U5"/>
<evidence type="ECO:0000256" key="5">
    <source>
        <dbReference type="PROSITE-ProRule" id="PRU00076"/>
    </source>
</evidence>
<protein>
    <recommendedName>
        <fullName evidence="8">EGF-like domain-containing protein</fullName>
    </recommendedName>
</protein>
<feature type="domain" description="EGF-like" evidence="8">
    <location>
        <begin position="477"/>
        <end position="515"/>
    </location>
</feature>
<keyword evidence="4 5" id="KW-1015">Disulfide bond</keyword>
<reference evidence="9 10" key="1">
    <citation type="journal article" date="2023" name="Sci. Data">
        <title>Genome assembly of the Korean intertidal mud-creeper Batillaria attramentaria.</title>
        <authorList>
            <person name="Patra A.K."/>
            <person name="Ho P.T."/>
            <person name="Jun S."/>
            <person name="Lee S.J."/>
            <person name="Kim Y."/>
            <person name="Won Y.J."/>
        </authorList>
    </citation>
    <scope>NUCLEOTIDE SEQUENCE [LARGE SCALE GENOMIC DNA]</scope>
    <source>
        <strain evidence="9">Wonlab-2016</strain>
    </source>
</reference>
<dbReference type="Proteomes" id="UP001519460">
    <property type="component" value="Unassembled WGS sequence"/>
</dbReference>
<feature type="domain" description="EGF-like" evidence="8">
    <location>
        <begin position="798"/>
        <end position="834"/>
    </location>
</feature>
<evidence type="ECO:0000256" key="7">
    <source>
        <dbReference type="SAM" id="SignalP"/>
    </source>
</evidence>
<feature type="compositionally biased region" description="Basic and acidic residues" evidence="6">
    <location>
        <begin position="843"/>
        <end position="852"/>
    </location>
</feature>
<feature type="domain" description="EGF-like" evidence="8">
    <location>
        <begin position="1053"/>
        <end position="1089"/>
    </location>
</feature>
<feature type="region of interest" description="Disordered" evidence="6">
    <location>
        <begin position="843"/>
        <end position="864"/>
    </location>
</feature>
<evidence type="ECO:0000259" key="8">
    <source>
        <dbReference type="PROSITE" id="PS50026"/>
    </source>
</evidence>
<keyword evidence="1 5" id="KW-0245">EGF-like domain</keyword>
<feature type="domain" description="EGF-like" evidence="8">
    <location>
        <begin position="1090"/>
        <end position="1128"/>
    </location>
</feature>
<comment type="caution">
    <text evidence="5">Lacks conserved residue(s) required for the propagation of feature annotation.</text>
</comment>
<feature type="disulfide bond" evidence="5">
    <location>
        <begin position="1057"/>
        <end position="1067"/>
    </location>
</feature>
<dbReference type="PROSITE" id="PS01186">
    <property type="entry name" value="EGF_2"/>
    <property type="match status" value="5"/>
</dbReference>
<name>A0ABD0M0U5_9CAEN</name>
<evidence type="ECO:0000256" key="1">
    <source>
        <dbReference type="ARBA" id="ARBA00022536"/>
    </source>
</evidence>
<dbReference type="InterPro" id="IPR000742">
    <property type="entry name" value="EGF"/>
</dbReference>
<feature type="disulfide bond" evidence="5">
    <location>
        <begin position="1099"/>
        <end position="1116"/>
    </location>
</feature>
<dbReference type="Pfam" id="PF12661">
    <property type="entry name" value="hEGF"/>
    <property type="match status" value="3"/>
</dbReference>
<feature type="disulfide bond" evidence="5">
    <location>
        <begin position="505"/>
        <end position="514"/>
    </location>
</feature>
<evidence type="ECO:0000313" key="9">
    <source>
        <dbReference type="EMBL" id="KAK7504961.1"/>
    </source>
</evidence>
<keyword evidence="3" id="KW-0677">Repeat</keyword>
<evidence type="ECO:0000313" key="10">
    <source>
        <dbReference type="Proteomes" id="UP001519460"/>
    </source>
</evidence>
<dbReference type="PANTHER" id="PTHR12916">
    <property type="entry name" value="CYTOCHROME C OXIDASE POLYPEPTIDE VIC-2"/>
    <property type="match status" value="1"/>
</dbReference>
<dbReference type="InterPro" id="IPR009030">
    <property type="entry name" value="Growth_fac_rcpt_cys_sf"/>
</dbReference>
<dbReference type="PANTHER" id="PTHR12916:SF4">
    <property type="entry name" value="UNINFLATABLE, ISOFORM C"/>
    <property type="match status" value="1"/>
</dbReference>
<feature type="compositionally biased region" description="Polar residues" evidence="6">
    <location>
        <begin position="1165"/>
        <end position="1175"/>
    </location>
</feature>
<feature type="disulfide bond" evidence="5">
    <location>
        <begin position="824"/>
        <end position="833"/>
    </location>
</feature>
<keyword evidence="2 7" id="KW-0732">Signal</keyword>
<evidence type="ECO:0000256" key="6">
    <source>
        <dbReference type="SAM" id="MobiDB-lite"/>
    </source>
</evidence>
<feature type="disulfide bond" evidence="5">
    <location>
        <begin position="543"/>
        <end position="552"/>
    </location>
</feature>
<feature type="disulfide bond" evidence="5">
    <location>
        <begin position="1079"/>
        <end position="1088"/>
    </location>
</feature>
<dbReference type="InterPro" id="IPR000152">
    <property type="entry name" value="EGF-type_Asp/Asn_hydroxyl_site"/>
</dbReference>
<dbReference type="SUPFAM" id="SSF57184">
    <property type="entry name" value="Growth factor receptor domain"/>
    <property type="match status" value="1"/>
</dbReference>
<dbReference type="SUPFAM" id="SSF57196">
    <property type="entry name" value="EGF/Laminin"/>
    <property type="match status" value="3"/>
</dbReference>
<keyword evidence="10" id="KW-1185">Reference proteome</keyword>
<dbReference type="SMART" id="SM00179">
    <property type="entry name" value="EGF_CA"/>
    <property type="match status" value="5"/>
</dbReference>
<evidence type="ECO:0000256" key="4">
    <source>
        <dbReference type="ARBA" id="ARBA00023157"/>
    </source>
</evidence>
<proteinExistence type="predicted"/>
<accession>A0ABD0M0U5</accession>